<protein>
    <submittedName>
        <fullName evidence="2">Uncharacterized protein</fullName>
    </submittedName>
</protein>
<sequence length="44" mass="4392">MMPKAAIINTQMEPSIGTKSPTGGAGPILGGGGAAPDPWERISK</sequence>
<keyword evidence="3" id="KW-1185">Reference proteome</keyword>
<gene>
    <name evidence="2" type="ORF">NMS_0795</name>
</gene>
<dbReference type="AlphaFoldDB" id="W8VP32"/>
<name>W8VP32_9FLAO</name>
<evidence type="ECO:0000313" key="2">
    <source>
        <dbReference type="EMBL" id="BAO54804.1"/>
    </source>
</evidence>
<evidence type="ECO:0000256" key="1">
    <source>
        <dbReference type="SAM" id="MobiDB-lite"/>
    </source>
</evidence>
<dbReference type="STRING" id="1454201.NMS_0795"/>
<accession>W8VP32</accession>
<dbReference type="KEGG" id="nmf:NMS_0795"/>
<feature type="region of interest" description="Disordered" evidence="1">
    <location>
        <begin position="1"/>
        <end position="44"/>
    </location>
</feature>
<reference evidence="2 3" key="1">
    <citation type="journal article" date="2014" name="Proc. Natl. Acad. Sci. U.S.A.">
        <title>Functional characterization of flavobacteria rhodopsins reveals a unique class of light-driven chloride pump in bacteria.</title>
        <authorList>
            <person name="Yoshizawa S."/>
            <person name="Kumagai Y."/>
            <person name="Kim H."/>
            <person name="Ogura Y."/>
            <person name="Hayashi T."/>
            <person name="Iwasaki W."/>
            <person name="DeLong E.F."/>
            <person name="Kogure K."/>
        </authorList>
    </citation>
    <scope>NUCLEOTIDE SEQUENCE [LARGE SCALE GENOMIC DNA]</scope>
    <source>
        <strain evidence="2 3">S1-08</strain>
    </source>
</reference>
<evidence type="ECO:0000313" key="3">
    <source>
        <dbReference type="Proteomes" id="UP000031760"/>
    </source>
</evidence>
<dbReference type="Proteomes" id="UP000031760">
    <property type="component" value="Chromosome"/>
</dbReference>
<feature type="compositionally biased region" description="Gly residues" evidence="1">
    <location>
        <begin position="23"/>
        <end position="34"/>
    </location>
</feature>
<dbReference type="HOGENOM" id="CLU_3219296_0_0_10"/>
<feature type="compositionally biased region" description="Polar residues" evidence="1">
    <location>
        <begin position="8"/>
        <end position="20"/>
    </location>
</feature>
<proteinExistence type="predicted"/>
<organism evidence="2 3">
    <name type="scientific">Nonlabens marinus S1-08</name>
    <dbReference type="NCBI Taxonomy" id="1454201"/>
    <lineage>
        <taxon>Bacteria</taxon>
        <taxon>Pseudomonadati</taxon>
        <taxon>Bacteroidota</taxon>
        <taxon>Flavobacteriia</taxon>
        <taxon>Flavobacteriales</taxon>
        <taxon>Flavobacteriaceae</taxon>
        <taxon>Nonlabens</taxon>
    </lineage>
</organism>
<dbReference type="EMBL" id="AP014548">
    <property type="protein sequence ID" value="BAO54804.1"/>
    <property type="molecule type" value="Genomic_DNA"/>
</dbReference>